<name>A0ABX2FBT8_9PSEU</name>
<gene>
    <name evidence="1" type="ORF">GC106_54760</name>
</gene>
<dbReference type="Proteomes" id="UP000763557">
    <property type="component" value="Unassembled WGS sequence"/>
</dbReference>
<proteinExistence type="predicted"/>
<protein>
    <submittedName>
        <fullName evidence="1">Uncharacterized protein</fullName>
    </submittedName>
</protein>
<evidence type="ECO:0000313" key="2">
    <source>
        <dbReference type="Proteomes" id="UP000763557"/>
    </source>
</evidence>
<keyword evidence="2" id="KW-1185">Reference proteome</keyword>
<organism evidence="1 2">
    <name type="scientific">Kibdelosporangium persicum</name>
    <dbReference type="NCBI Taxonomy" id="2698649"/>
    <lineage>
        <taxon>Bacteria</taxon>
        <taxon>Bacillati</taxon>
        <taxon>Actinomycetota</taxon>
        <taxon>Actinomycetes</taxon>
        <taxon>Pseudonocardiales</taxon>
        <taxon>Pseudonocardiaceae</taxon>
        <taxon>Kibdelosporangium</taxon>
    </lineage>
</organism>
<accession>A0ABX2FBT8</accession>
<comment type="caution">
    <text evidence="1">The sequence shown here is derived from an EMBL/GenBank/DDBJ whole genome shotgun (WGS) entry which is preliminary data.</text>
</comment>
<sequence length="223" mass="23979">MNVSAKLGAEDVAQPLRFTVPEQLHEIDLTEDAETRVQRAYANATAIMRGATEMQRLSVVFNQEMMIAQLVSEGAVYAGQLIARSDADPARLATAQFSILVKDAVLDAANALAAVADGLKEPGRTREVAFARYPAGEALVIGEEVKVTMPVTVTGEPVASTSLVRQAQIIFACPDRRHIAILTLSSDSLADWRAYIDILDGMARSVSFRATKTSAIADRLSGF</sequence>
<evidence type="ECO:0000313" key="1">
    <source>
        <dbReference type="EMBL" id="NRN68235.1"/>
    </source>
</evidence>
<dbReference type="RefSeq" id="WP_173137124.1">
    <property type="nucleotide sequence ID" value="NZ_CBCSGW010000011.1"/>
</dbReference>
<dbReference type="EMBL" id="JAAATY010000018">
    <property type="protein sequence ID" value="NRN68235.1"/>
    <property type="molecule type" value="Genomic_DNA"/>
</dbReference>
<reference evidence="1 2" key="1">
    <citation type="submission" date="2020-01" db="EMBL/GenBank/DDBJ databases">
        <title>Kibdelosporangium persica a novel Actinomycetes from a hot desert in Iran.</title>
        <authorList>
            <person name="Safaei N."/>
            <person name="Zaburannyi N."/>
            <person name="Mueller R."/>
            <person name="Wink J."/>
        </authorList>
    </citation>
    <scope>NUCLEOTIDE SEQUENCE [LARGE SCALE GENOMIC DNA]</scope>
    <source>
        <strain evidence="1 2">4NS15</strain>
    </source>
</reference>